<dbReference type="Pfam" id="PF12776">
    <property type="entry name" value="Myb_DNA-bind_3"/>
    <property type="match status" value="1"/>
</dbReference>
<dbReference type="EMBL" id="SMOL01000004">
    <property type="protein sequence ID" value="KAB2635117.1"/>
    <property type="molecule type" value="Genomic_DNA"/>
</dbReference>
<dbReference type="OrthoDB" id="1676438at2759"/>
<reference evidence="3 4" key="1">
    <citation type="submission" date="2019-09" db="EMBL/GenBank/DDBJ databases">
        <authorList>
            <person name="Ou C."/>
        </authorList>
    </citation>
    <scope>NUCLEOTIDE SEQUENCE [LARGE SCALE GENOMIC DNA]</scope>
    <source>
        <strain evidence="3">S2</strain>
        <tissue evidence="3">Leaf</tissue>
    </source>
</reference>
<dbReference type="InterPro" id="IPR024752">
    <property type="entry name" value="Myb/SANT-like_dom"/>
</dbReference>
<dbReference type="PANTHER" id="PTHR31704">
    <property type="entry name" value="MYB/SANT-LIKE DNA-BINDING DOMAIN PROTEIN-RELATED"/>
    <property type="match status" value="1"/>
</dbReference>
<feature type="region of interest" description="Disordered" evidence="1">
    <location>
        <begin position="176"/>
        <end position="196"/>
    </location>
</feature>
<reference evidence="4" key="2">
    <citation type="submission" date="2019-10" db="EMBL/GenBank/DDBJ databases">
        <title>A de novo genome assembly of a pear dwarfing rootstock.</title>
        <authorList>
            <person name="Wang F."/>
            <person name="Wang J."/>
            <person name="Li S."/>
            <person name="Zhang Y."/>
            <person name="Fang M."/>
            <person name="Ma L."/>
            <person name="Zhao Y."/>
            <person name="Jiang S."/>
        </authorList>
    </citation>
    <scope>NUCLEOTIDE SEQUENCE [LARGE SCALE GENOMIC DNA]</scope>
</reference>
<dbReference type="PANTHER" id="PTHR31704:SF37">
    <property type="entry name" value="HEAT SHOCK PROTEIN"/>
    <property type="match status" value="1"/>
</dbReference>
<accession>A0A5N5I7C9</accession>
<evidence type="ECO:0000313" key="3">
    <source>
        <dbReference type="EMBL" id="KAB2635117.1"/>
    </source>
</evidence>
<dbReference type="Proteomes" id="UP000327157">
    <property type="component" value="Chromosome 5"/>
</dbReference>
<evidence type="ECO:0000259" key="2">
    <source>
        <dbReference type="Pfam" id="PF12776"/>
    </source>
</evidence>
<reference evidence="3 4" key="3">
    <citation type="submission" date="2019-11" db="EMBL/GenBank/DDBJ databases">
        <title>A de novo genome assembly of a pear dwarfing rootstock.</title>
        <authorList>
            <person name="Wang F."/>
            <person name="Wang J."/>
            <person name="Li S."/>
            <person name="Zhang Y."/>
            <person name="Fang M."/>
            <person name="Ma L."/>
            <person name="Zhao Y."/>
            <person name="Jiang S."/>
        </authorList>
    </citation>
    <scope>NUCLEOTIDE SEQUENCE [LARGE SCALE GENOMIC DNA]</scope>
    <source>
        <strain evidence="3">S2</strain>
        <tissue evidence="3">Leaf</tissue>
    </source>
</reference>
<evidence type="ECO:0000256" key="1">
    <source>
        <dbReference type="SAM" id="MobiDB-lite"/>
    </source>
</evidence>
<feature type="region of interest" description="Disordered" evidence="1">
    <location>
        <begin position="213"/>
        <end position="245"/>
    </location>
</feature>
<sequence length="303" mass="33994">MGKKNNKLKGAENVETRSRAATIWNDQRVGIFCDLCIKEVQAGHCSRTHFNKLGWQCLVENFSKVTGKECDIVQLKKKWDSLKVEWKMWKELIGKESGLGWNSAKNTIDASKEWWHGKIQLDCDYAKFRNKGINPELEEKLDMMFMNTTINRDNVVTLKGSGDADQAIPIVMTQAIKRSSGRGKRRKVEEPETQVRRKGKVKVVAVGRGKVRGAAKLSQQNDQPAESVDSSSSVTPISQGGPHGSSIAEVMQAVGALPGVETGSELWFFTTQLFLSEVKREMFACMKDPGIKLHWLNYEYAAK</sequence>
<gene>
    <name evidence="3" type="ORF">D8674_025651</name>
</gene>
<keyword evidence="4" id="KW-1185">Reference proteome</keyword>
<dbReference type="AlphaFoldDB" id="A0A5N5I7C9"/>
<proteinExistence type="predicted"/>
<protein>
    <recommendedName>
        <fullName evidence="2">Myb/SANT-like domain-containing protein</fullName>
    </recommendedName>
</protein>
<name>A0A5N5I7C9_9ROSA</name>
<evidence type="ECO:0000313" key="4">
    <source>
        <dbReference type="Proteomes" id="UP000327157"/>
    </source>
</evidence>
<comment type="caution">
    <text evidence="3">The sequence shown here is derived from an EMBL/GenBank/DDBJ whole genome shotgun (WGS) entry which is preliminary data.</text>
</comment>
<organism evidence="3 4">
    <name type="scientific">Pyrus ussuriensis x Pyrus communis</name>
    <dbReference type="NCBI Taxonomy" id="2448454"/>
    <lineage>
        <taxon>Eukaryota</taxon>
        <taxon>Viridiplantae</taxon>
        <taxon>Streptophyta</taxon>
        <taxon>Embryophyta</taxon>
        <taxon>Tracheophyta</taxon>
        <taxon>Spermatophyta</taxon>
        <taxon>Magnoliopsida</taxon>
        <taxon>eudicotyledons</taxon>
        <taxon>Gunneridae</taxon>
        <taxon>Pentapetalae</taxon>
        <taxon>rosids</taxon>
        <taxon>fabids</taxon>
        <taxon>Rosales</taxon>
        <taxon>Rosaceae</taxon>
        <taxon>Amygdaloideae</taxon>
        <taxon>Maleae</taxon>
        <taxon>Pyrus</taxon>
    </lineage>
</organism>
<feature type="domain" description="Myb/SANT-like" evidence="2">
    <location>
        <begin position="24"/>
        <end position="116"/>
    </location>
</feature>